<dbReference type="InterPro" id="IPR058606">
    <property type="entry name" value="HTH_Cic_C"/>
</dbReference>
<keyword evidence="1" id="KW-0597">Phosphoprotein</keyword>
<gene>
    <name evidence="9" type="ORF">CBOVIS_LOCUS3165</name>
</gene>
<dbReference type="CDD" id="cd21990">
    <property type="entry name" value="HMG-box_CIC-like"/>
    <property type="match status" value="1"/>
</dbReference>
<feature type="compositionally biased region" description="Polar residues" evidence="7">
    <location>
        <begin position="450"/>
        <end position="459"/>
    </location>
</feature>
<feature type="compositionally biased region" description="Low complexity" evidence="7">
    <location>
        <begin position="305"/>
        <end position="314"/>
    </location>
</feature>
<dbReference type="Proteomes" id="UP000494206">
    <property type="component" value="Unassembled WGS sequence"/>
</dbReference>
<feature type="region of interest" description="Disordered" evidence="7">
    <location>
        <begin position="1027"/>
        <end position="1048"/>
    </location>
</feature>
<dbReference type="PROSITE" id="PS50118">
    <property type="entry name" value="HMG_BOX_2"/>
    <property type="match status" value="1"/>
</dbReference>
<dbReference type="PANTHER" id="PTHR13059">
    <property type="entry name" value="HMG-BOX TRANSCRIPTION FACTOR BBX"/>
    <property type="match status" value="1"/>
</dbReference>
<evidence type="ECO:0000259" key="8">
    <source>
        <dbReference type="PROSITE" id="PS50118"/>
    </source>
</evidence>
<keyword evidence="10" id="KW-1185">Reference proteome</keyword>
<accession>A0A8S1EG46</accession>
<dbReference type="GO" id="GO:0000977">
    <property type="term" value="F:RNA polymerase II transcription regulatory region sequence-specific DNA binding"/>
    <property type="evidence" value="ECO:0007669"/>
    <property type="project" value="TreeGrafter"/>
</dbReference>
<proteinExistence type="predicted"/>
<dbReference type="Pfam" id="PF16090">
    <property type="entry name" value="DUF4819"/>
    <property type="match status" value="1"/>
</dbReference>
<keyword evidence="2" id="KW-0805">Transcription regulation</keyword>
<dbReference type="InterPro" id="IPR009071">
    <property type="entry name" value="HMG_box_dom"/>
</dbReference>
<dbReference type="OrthoDB" id="2377365at2759"/>
<keyword evidence="4" id="KW-0804">Transcription</keyword>
<feature type="compositionally biased region" description="Polar residues" evidence="7">
    <location>
        <begin position="291"/>
        <end position="302"/>
    </location>
</feature>
<evidence type="ECO:0000313" key="9">
    <source>
        <dbReference type="EMBL" id="CAB3400167.1"/>
    </source>
</evidence>
<feature type="compositionally biased region" description="Low complexity" evidence="7">
    <location>
        <begin position="681"/>
        <end position="697"/>
    </location>
</feature>
<feature type="compositionally biased region" description="Polar residues" evidence="7">
    <location>
        <begin position="40"/>
        <end position="53"/>
    </location>
</feature>
<feature type="compositionally biased region" description="Polar residues" evidence="7">
    <location>
        <begin position="9"/>
        <end position="27"/>
    </location>
</feature>
<feature type="region of interest" description="Disordered" evidence="7">
    <location>
        <begin position="431"/>
        <end position="462"/>
    </location>
</feature>
<evidence type="ECO:0000313" key="10">
    <source>
        <dbReference type="Proteomes" id="UP000494206"/>
    </source>
</evidence>
<evidence type="ECO:0000256" key="1">
    <source>
        <dbReference type="ARBA" id="ARBA00022553"/>
    </source>
</evidence>
<feature type="region of interest" description="Disordered" evidence="7">
    <location>
        <begin position="231"/>
        <end position="267"/>
    </location>
</feature>
<evidence type="ECO:0000256" key="2">
    <source>
        <dbReference type="ARBA" id="ARBA00023015"/>
    </source>
</evidence>
<dbReference type="InterPro" id="IPR052412">
    <property type="entry name" value="CC-Dev_Transcription_Reg"/>
</dbReference>
<protein>
    <recommendedName>
        <fullName evidence="8">HMG box domain-containing protein</fullName>
    </recommendedName>
</protein>
<feature type="compositionally biased region" description="Acidic residues" evidence="7">
    <location>
        <begin position="627"/>
        <end position="643"/>
    </location>
</feature>
<name>A0A8S1EG46_9PELO</name>
<evidence type="ECO:0000256" key="5">
    <source>
        <dbReference type="ARBA" id="ARBA00023242"/>
    </source>
</evidence>
<feature type="compositionally biased region" description="Basic residues" evidence="7">
    <location>
        <begin position="431"/>
        <end position="441"/>
    </location>
</feature>
<feature type="domain" description="HMG box" evidence="8">
    <location>
        <begin position="803"/>
        <end position="871"/>
    </location>
</feature>
<feature type="region of interest" description="Disordered" evidence="7">
    <location>
        <begin position="608"/>
        <end position="721"/>
    </location>
</feature>
<organism evidence="9 10">
    <name type="scientific">Caenorhabditis bovis</name>
    <dbReference type="NCBI Taxonomy" id="2654633"/>
    <lineage>
        <taxon>Eukaryota</taxon>
        <taxon>Metazoa</taxon>
        <taxon>Ecdysozoa</taxon>
        <taxon>Nematoda</taxon>
        <taxon>Chromadorea</taxon>
        <taxon>Rhabditida</taxon>
        <taxon>Rhabditina</taxon>
        <taxon>Rhabditomorpha</taxon>
        <taxon>Rhabditoidea</taxon>
        <taxon>Rhabditidae</taxon>
        <taxon>Peloderinae</taxon>
        <taxon>Caenorhabditis</taxon>
    </lineage>
</organism>
<feature type="compositionally biased region" description="Gly residues" evidence="7">
    <location>
        <begin position="664"/>
        <end position="680"/>
    </location>
</feature>
<feature type="region of interest" description="Disordered" evidence="7">
    <location>
        <begin position="283"/>
        <end position="369"/>
    </location>
</feature>
<evidence type="ECO:0000256" key="4">
    <source>
        <dbReference type="ARBA" id="ARBA00023163"/>
    </source>
</evidence>
<feature type="compositionally biased region" description="Polar residues" evidence="7">
    <location>
        <begin position="237"/>
        <end position="250"/>
    </location>
</feature>
<dbReference type="GO" id="GO:0000981">
    <property type="term" value="F:DNA-binding transcription factor activity, RNA polymerase II-specific"/>
    <property type="evidence" value="ECO:0007669"/>
    <property type="project" value="TreeGrafter"/>
</dbReference>
<feature type="compositionally biased region" description="Low complexity" evidence="7">
    <location>
        <begin position="321"/>
        <end position="339"/>
    </location>
</feature>
<keyword evidence="5 6" id="KW-0539">Nucleus</keyword>
<evidence type="ECO:0000256" key="7">
    <source>
        <dbReference type="SAM" id="MobiDB-lite"/>
    </source>
</evidence>
<dbReference type="GO" id="GO:0005634">
    <property type="term" value="C:nucleus"/>
    <property type="evidence" value="ECO:0007669"/>
    <property type="project" value="UniProtKB-UniRule"/>
</dbReference>
<dbReference type="SMART" id="SM00398">
    <property type="entry name" value="HMG"/>
    <property type="match status" value="1"/>
</dbReference>
<dbReference type="InterPro" id="IPR032147">
    <property type="entry name" value="Cic_dom"/>
</dbReference>
<feature type="DNA-binding region" description="HMG box" evidence="6">
    <location>
        <begin position="803"/>
        <end position="871"/>
    </location>
</feature>
<dbReference type="EMBL" id="CADEPM010000002">
    <property type="protein sequence ID" value="CAB3400167.1"/>
    <property type="molecule type" value="Genomic_DNA"/>
</dbReference>
<evidence type="ECO:0000256" key="6">
    <source>
        <dbReference type="PROSITE-ProRule" id="PRU00267"/>
    </source>
</evidence>
<dbReference type="PANTHER" id="PTHR13059:SF13">
    <property type="entry name" value="PROTEIN CAPICUA HOMOLOG"/>
    <property type="match status" value="1"/>
</dbReference>
<dbReference type="Pfam" id="PF00505">
    <property type="entry name" value="HMG_box"/>
    <property type="match status" value="1"/>
</dbReference>
<dbReference type="FunFam" id="1.10.30.10:FF:000075">
    <property type="entry name" value="Capicua transcriptional repressor a"/>
    <property type="match status" value="1"/>
</dbReference>
<reference evidence="9 10" key="1">
    <citation type="submission" date="2020-04" db="EMBL/GenBank/DDBJ databases">
        <authorList>
            <person name="Laetsch R D."/>
            <person name="Stevens L."/>
            <person name="Kumar S."/>
            <person name="Blaxter L. M."/>
        </authorList>
    </citation>
    <scope>NUCLEOTIDE SEQUENCE [LARGE SCALE GENOMIC DNA]</scope>
</reference>
<sequence>MEKQEGESPKQTSASTLLFSKGTSLPSKATAFREHHSISNDEPSPSISSQAETPSAPVGAFRFSSGLLNSDLIRSLAIQKPSSPQQDISGTLLLSDWVGHRILARVPPGVYQPGFIKCATSNKDVIVQFDDGREAKYDDIVSENNWTLIIADQAPIPVEIKPKSIVCVRLPLEKAESFFRTAELLSSGGNPSKYVVRVTNAECSSSVSRANLRLLRPPWFEELTQIALMEEKRRNRSVQTSNGPTSSSVLPSPIAPNGNPPTGPTHYVDNILMMAFQQQQQRLQQYQQLQTPSTSIKSNNPGVCSKKSSGVGSVDSDEEQQSTSQPATSEQSATTSAAPRAGLLNPSQDSGIFEDTEPSNSSMFPPISVPPMCTSKTLLDQQRYKKGEIVTTQCGIRKKFNGKQWRRLCSKEGCNKESQRRGYCSRHLSMKNKPPHGHHLERHSPGISATGESRSNMGSNPTNPLLGLLPNNNLLLHPETGNLISNSAPPNISTSAFQSKFNPLSAAPLAGGDDSVGINAQFPVDRVHIQRLMQLNQLQQVLPHLMQVPLGRRRLDEMPAITTSGNVFCPQLPLSNPNIFNLNPSLLQHLTAPIIQQQAQLLQQHLATQNHTANNNNVKDVKVKKEEEDEDEDQEEEDDDSDEVSVCQKTEEHSDDDDDLDGNSRGGGVGGGTSGTGGDAGAPSSSGSSNPNGSSSSFQINGGDSNGSGEGPLPSERKGYHQQSIEMEAGNLMSDQLSIETSELRIPSAPSEMSIPSTTSAGSFYRSPDMQIKTEPMEFERATSTTVAEVLNMKDKKKNPDHIRRPMNAFMIFSKRHRPMVHLKFPNCDNRTVSKILGEWWYSIPPDLKAEYHVLASQVKEAHIKAHPDWKWSNQPRKSKTVSNSPASTHAKSQVFDFDFQVADELAKSCAEGLTVLTPNTPISPSMQTSTPSIAPSPMVFTPTPLTLDYEFNKKQLLLSQFTNLFCNQLFAAGMMNTQPFQFATPTLSDQFLSFPPGLAPVRAELNSSSLLPQIQQQLESVSFNDKAAKQPDPVLKPNAFTSPPSQEFVLAPTPAQLGLKKGRKRTLETTEEPSASKLFKRQDDQMNKLLDGVGFAQKFAQLPEFAPSTIPTQPKPRQNETIASSPVLPSPFNAQTSFFSSTFNSADQFGSPERHTNTVQCRSEKSAGKRLLEERRRLVSQFLTEAGLFPTTEQTIFFQETHQNVFPTRNSLVLKIREVRQRLMANTDGLLLDEKCGPFLAKMIAAMYEKYPISEELETLNPTDYSSIAV</sequence>
<dbReference type="SUPFAM" id="SSF47095">
    <property type="entry name" value="HMG-box"/>
    <property type="match status" value="1"/>
</dbReference>
<comment type="caution">
    <text evidence="9">The sequence shown here is derived from an EMBL/GenBank/DDBJ whole genome shotgun (WGS) entry which is preliminary data.</text>
</comment>
<dbReference type="AlphaFoldDB" id="A0A8S1EG46"/>
<evidence type="ECO:0000256" key="3">
    <source>
        <dbReference type="ARBA" id="ARBA00023125"/>
    </source>
</evidence>
<dbReference type="InterPro" id="IPR036910">
    <property type="entry name" value="HMG_box_dom_sf"/>
</dbReference>
<feature type="region of interest" description="Disordered" evidence="7">
    <location>
        <begin position="1"/>
        <end position="56"/>
    </location>
</feature>
<dbReference type="Pfam" id="PF25981">
    <property type="entry name" value="HTH_Cic_C"/>
    <property type="match status" value="1"/>
</dbReference>
<dbReference type="InterPro" id="IPR058607">
    <property type="entry name" value="HMG-box_Cic-like"/>
</dbReference>
<keyword evidence="3 6" id="KW-0238">DNA-binding</keyword>
<dbReference type="Gene3D" id="1.10.30.10">
    <property type="entry name" value="High mobility group box domain"/>
    <property type="match status" value="1"/>
</dbReference>